<protein>
    <recommendedName>
        <fullName evidence="2">Head-tail joining protein</fullName>
    </recommendedName>
</protein>
<organism evidence="1">
    <name type="scientific">uncultured Caudovirales phage</name>
    <dbReference type="NCBI Taxonomy" id="2100421"/>
    <lineage>
        <taxon>Viruses</taxon>
        <taxon>Duplodnaviria</taxon>
        <taxon>Heunggongvirae</taxon>
        <taxon>Uroviricota</taxon>
        <taxon>Caudoviricetes</taxon>
        <taxon>Peduoviridae</taxon>
        <taxon>Maltschvirus</taxon>
        <taxon>Maltschvirus maltsch</taxon>
    </lineage>
</organism>
<dbReference type="EMBL" id="LR796339">
    <property type="protein sequence ID" value="CAB4137347.1"/>
    <property type="molecule type" value="Genomic_DNA"/>
</dbReference>
<evidence type="ECO:0000313" key="1">
    <source>
        <dbReference type="EMBL" id="CAB4137347.1"/>
    </source>
</evidence>
<gene>
    <name evidence="1" type="ORF">UFOVP317_29</name>
</gene>
<name>A0A6J5LWB1_9CAUD</name>
<accession>A0A6J5LWB1</accession>
<sequence>MSGAQIAAEVNAALAEASIATGDGVLTVTLLQPAVQPMSPWDSPAGAPIEHEVNAVISDYPLSMIDDTLIRQGDKRIMVSATGPAPKVNWRVISGGVNYAILRVREIGPGGVALYYELQARV</sequence>
<evidence type="ECO:0008006" key="2">
    <source>
        <dbReference type="Google" id="ProtNLM"/>
    </source>
</evidence>
<proteinExistence type="predicted"/>
<reference evidence="1" key="1">
    <citation type="submission" date="2020-04" db="EMBL/GenBank/DDBJ databases">
        <authorList>
            <person name="Chiriac C."/>
            <person name="Salcher M."/>
            <person name="Ghai R."/>
            <person name="Kavagutti S V."/>
        </authorList>
    </citation>
    <scope>NUCLEOTIDE SEQUENCE</scope>
</reference>